<evidence type="ECO:0000313" key="4">
    <source>
        <dbReference type="Proteomes" id="UP000663760"/>
    </source>
</evidence>
<dbReference type="Proteomes" id="UP000663760">
    <property type="component" value="Chromosome 7"/>
</dbReference>
<name>A0A7I8KSN3_SPIIN</name>
<accession>A0A7I8KSN3</accession>
<organism evidence="3 4">
    <name type="scientific">Spirodela intermedia</name>
    <name type="common">Intermediate duckweed</name>
    <dbReference type="NCBI Taxonomy" id="51605"/>
    <lineage>
        <taxon>Eukaryota</taxon>
        <taxon>Viridiplantae</taxon>
        <taxon>Streptophyta</taxon>
        <taxon>Embryophyta</taxon>
        <taxon>Tracheophyta</taxon>
        <taxon>Spermatophyta</taxon>
        <taxon>Magnoliopsida</taxon>
        <taxon>Liliopsida</taxon>
        <taxon>Araceae</taxon>
        <taxon>Lemnoideae</taxon>
        <taxon>Spirodela</taxon>
    </lineage>
</organism>
<dbReference type="EMBL" id="LR746270">
    <property type="protein sequence ID" value="CAA7399955.1"/>
    <property type="molecule type" value="Genomic_DNA"/>
</dbReference>
<protein>
    <submittedName>
        <fullName evidence="3">Uncharacterized protein</fullName>
    </submittedName>
</protein>
<sequence>MGVAFLLPLAAAAFFFLGGATAAGHSSFLFAGGNAISAAPTYIPGAPSPAPSPEYSPAHSPAYSPVHSPDSSPAPSPATDELPVLPTPRSGGGAAMPTIQSNPSPPDPDKFGPTTPLDPFGSSEAAILPSAGPPLSPAMISPAAVCVLLLLRRWL</sequence>
<keyword evidence="4" id="KW-1185">Reference proteome</keyword>
<feature type="chain" id="PRO_5029498383" evidence="2">
    <location>
        <begin position="23"/>
        <end position="155"/>
    </location>
</feature>
<evidence type="ECO:0000313" key="3">
    <source>
        <dbReference type="EMBL" id="CAA7399955.1"/>
    </source>
</evidence>
<dbReference type="AlphaFoldDB" id="A0A7I8KSN3"/>
<keyword evidence="2" id="KW-0732">Signal</keyword>
<evidence type="ECO:0000256" key="1">
    <source>
        <dbReference type="SAM" id="MobiDB-lite"/>
    </source>
</evidence>
<evidence type="ECO:0000256" key="2">
    <source>
        <dbReference type="SAM" id="SignalP"/>
    </source>
</evidence>
<feature type="region of interest" description="Disordered" evidence="1">
    <location>
        <begin position="47"/>
        <end position="125"/>
    </location>
</feature>
<feature type="compositionally biased region" description="Low complexity" evidence="1">
    <location>
        <begin position="55"/>
        <end position="73"/>
    </location>
</feature>
<reference evidence="3" key="1">
    <citation type="submission" date="2020-02" db="EMBL/GenBank/DDBJ databases">
        <authorList>
            <person name="Scholz U."/>
            <person name="Mascher M."/>
            <person name="Fiebig A."/>
        </authorList>
    </citation>
    <scope>NUCLEOTIDE SEQUENCE</scope>
</reference>
<gene>
    <name evidence="3" type="ORF">SI8410_07010625</name>
</gene>
<proteinExistence type="predicted"/>
<feature type="signal peptide" evidence="2">
    <location>
        <begin position="1"/>
        <end position="22"/>
    </location>
</feature>